<evidence type="ECO:0000313" key="2">
    <source>
        <dbReference type="Proteomes" id="UP000617743"/>
    </source>
</evidence>
<dbReference type="Proteomes" id="UP000617743">
    <property type="component" value="Unassembled WGS sequence"/>
</dbReference>
<evidence type="ECO:0000313" key="1">
    <source>
        <dbReference type="EMBL" id="GGX01371.1"/>
    </source>
</evidence>
<accession>A0ABQ2X5Y6</accession>
<gene>
    <name evidence="1" type="ORF">GCM10010383_34300</name>
</gene>
<organism evidence="1 2">
    <name type="scientific">Streptomyces lomondensis</name>
    <dbReference type="NCBI Taxonomy" id="68229"/>
    <lineage>
        <taxon>Bacteria</taxon>
        <taxon>Bacillati</taxon>
        <taxon>Actinomycetota</taxon>
        <taxon>Actinomycetes</taxon>
        <taxon>Kitasatosporales</taxon>
        <taxon>Streptomycetaceae</taxon>
        <taxon>Streptomyces</taxon>
    </lineage>
</organism>
<name>A0ABQ2X5Y6_9ACTN</name>
<proteinExistence type="predicted"/>
<evidence type="ECO:0008006" key="3">
    <source>
        <dbReference type="Google" id="ProtNLM"/>
    </source>
</evidence>
<sequence length="195" mass="20859">MASAGWHAETSRVTGPCPARALAAPPTAPGVAMQSVMWKQAVEWLAAAATDPQECKREWDHGTGTVLVEAGRYWDVLSVPDRLGLLALDILWRDPLKVPGPTLVDSAARRVGFFLPPDPVSEWIGFGVRHVGRGSWVAVPPPYRPAGRLEWLVPPDGMGTLHRPGTLETALREATGTLAVLAPVSAEPVVPDGAW</sequence>
<keyword evidence="2" id="KW-1185">Reference proteome</keyword>
<dbReference type="EMBL" id="BMWC01000004">
    <property type="protein sequence ID" value="GGX01371.1"/>
    <property type="molecule type" value="Genomic_DNA"/>
</dbReference>
<protein>
    <recommendedName>
        <fullName evidence="3">DNA primase/polymerase bifunctional N-terminal domain-containing protein</fullName>
    </recommendedName>
</protein>
<comment type="caution">
    <text evidence="1">The sequence shown here is derived from an EMBL/GenBank/DDBJ whole genome shotgun (WGS) entry which is preliminary data.</text>
</comment>
<reference evidence="2" key="1">
    <citation type="journal article" date="2019" name="Int. J. Syst. Evol. Microbiol.">
        <title>The Global Catalogue of Microorganisms (GCM) 10K type strain sequencing project: providing services to taxonomists for standard genome sequencing and annotation.</title>
        <authorList>
            <consortium name="The Broad Institute Genomics Platform"/>
            <consortium name="The Broad Institute Genome Sequencing Center for Infectious Disease"/>
            <person name="Wu L."/>
            <person name="Ma J."/>
        </authorList>
    </citation>
    <scope>NUCLEOTIDE SEQUENCE [LARGE SCALE GENOMIC DNA]</scope>
    <source>
        <strain evidence="2">JCM 4866</strain>
    </source>
</reference>